<dbReference type="Gene3D" id="1.20.120.1200">
    <property type="entry name" value="NADH-ubiquinone/plastoquinone oxidoreductase chain 6, subunit NuoJ"/>
    <property type="match status" value="1"/>
</dbReference>
<feature type="transmembrane region" description="Helical" evidence="2">
    <location>
        <begin position="23"/>
        <end position="44"/>
    </location>
</feature>
<feature type="transmembrane region" description="Helical" evidence="2">
    <location>
        <begin position="50"/>
        <end position="70"/>
    </location>
</feature>
<keyword evidence="2" id="KW-1003">Cell membrane</keyword>
<evidence type="ECO:0000256" key="2">
    <source>
        <dbReference type="RuleBase" id="RU004429"/>
    </source>
</evidence>
<comment type="catalytic activity">
    <reaction evidence="2">
        <text>a quinone + NADH + 5 H(+)(in) = a quinol + NAD(+) + 4 H(+)(out)</text>
        <dbReference type="Rhea" id="RHEA:57888"/>
        <dbReference type="ChEBI" id="CHEBI:15378"/>
        <dbReference type="ChEBI" id="CHEBI:24646"/>
        <dbReference type="ChEBI" id="CHEBI:57540"/>
        <dbReference type="ChEBI" id="CHEBI:57945"/>
        <dbReference type="ChEBI" id="CHEBI:132124"/>
    </reaction>
</comment>
<feature type="transmembrane region" description="Helical" evidence="2">
    <location>
        <begin position="82"/>
        <end position="102"/>
    </location>
</feature>
<dbReference type="PANTHER" id="PTHR33269">
    <property type="entry name" value="NADH-UBIQUINONE OXIDOREDUCTASE CHAIN 6"/>
    <property type="match status" value="1"/>
</dbReference>
<comment type="caution">
    <text evidence="3">The sequence shown here is derived from an EMBL/GenBank/DDBJ whole genome shotgun (WGS) entry which is preliminary data.</text>
</comment>
<reference evidence="3 4" key="1">
    <citation type="journal article" date="2019" name="Nat. Microbiol.">
        <title>Mediterranean grassland soil C-N compound turnover is dependent on rainfall and depth, and is mediated by genomically divergent microorganisms.</title>
        <authorList>
            <person name="Diamond S."/>
            <person name="Andeer P.F."/>
            <person name="Li Z."/>
            <person name="Crits-Christoph A."/>
            <person name="Burstein D."/>
            <person name="Anantharaman K."/>
            <person name="Lane K.R."/>
            <person name="Thomas B.C."/>
            <person name="Pan C."/>
            <person name="Northen T.R."/>
            <person name="Banfield J.F."/>
        </authorList>
    </citation>
    <scope>NUCLEOTIDE SEQUENCE [LARGE SCALE GENOMIC DNA]</scope>
    <source>
        <strain evidence="3">WS_9</strain>
    </source>
</reference>
<dbReference type="GO" id="GO:0005886">
    <property type="term" value="C:plasma membrane"/>
    <property type="evidence" value="ECO:0007669"/>
    <property type="project" value="UniProtKB-SubCell"/>
</dbReference>
<evidence type="ECO:0000256" key="1">
    <source>
        <dbReference type="ARBA" id="ARBA00005698"/>
    </source>
</evidence>
<evidence type="ECO:0000313" key="4">
    <source>
        <dbReference type="Proteomes" id="UP000317691"/>
    </source>
</evidence>
<dbReference type="EC" id="7.1.1.-" evidence="2"/>
<dbReference type="Proteomes" id="UP000317691">
    <property type="component" value="Unassembled WGS sequence"/>
</dbReference>
<accession>A0A538TST4</accession>
<keyword evidence="2" id="KW-1133">Transmembrane helix</keyword>
<name>A0A538TST4_UNCEI</name>
<dbReference type="EMBL" id="VBOZ01000008">
    <property type="protein sequence ID" value="TMQ66687.1"/>
    <property type="molecule type" value="Genomic_DNA"/>
</dbReference>
<dbReference type="PANTHER" id="PTHR33269:SF17">
    <property type="entry name" value="NADH-UBIQUINONE OXIDOREDUCTASE CHAIN 6"/>
    <property type="match status" value="1"/>
</dbReference>
<dbReference type="AlphaFoldDB" id="A0A538TST4"/>
<keyword evidence="2" id="KW-0472">Membrane</keyword>
<keyword evidence="2" id="KW-0812">Transmembrane</keyword>
<comment type="caution">
    <text evidence="2">Lacks conserved residue(s) required for the propagation of feature annotation.</text>
</comment>
<comment type="similarity">
    <text evidence="1 2">Belongs to the complex I subunit 6 family.</text>
</comment>
<keyword evidence="2" id="KW-0520">NAD</keyword>
<comment type="subcellular location">
    <subcellularLocation>
        <location evidence="2">Cell membrane</location>
        <topology evidence="2">Multi-pass membrane protein</topology>
    </subcellularLocation>
</comment>
<organism evidence="3 4">
    <name type="scientific">Eiseniibacteriota bacterium</name>
    <dbReference type="NCBI Taxonomy" id="2212470"/>
    <lineage>
        <taxon>Bacteria</taxon>
        <taxon>Candidatus Eiseniibacteriota</taxon>
    </lineage>
</organism>
<feature type="transmembrane region" description="Helical" evidence="2">
    <location>
        <begin position="130"/>
        <end position="157"/>
    </location>
</feature>
<dbReference type="GO" id="GO:0008137">
    <property type="term" value="F:NADH dehydrogenase (ubiquinone) activity"/>
    <property type="evidence" value="ECO:0007669"/>
    <property type="project" value="UniProtKB-UniRule"/>
</dbReference>
<proteinExistence type="inferred from homology"/>
<gene>
    <name evidence="3" type="ORF">E6K79_01865</name>
</gene>
<dbReference type="InterPro" id="IPR042106">
    <property type="entry name" value="Nuo/plastoQ_OxRdtase_6_NuoJ"/>
</dbReference>
<comment type="function">
    <text evidence="2">NDH-1 shuttles electrons from NADH, via FMN and iron-sulfur (Fe-S) centers, to quinones in the respiratory chain. Couples the redox reaction to proton translocation (for every two electrons transferred, four hydrogen ions are translocated across the cytoplasmic membrane), and thus conserves the redox energy in a proton gradient.</text>
</comment>
<dbReference type="InterPro" id="IPR001457">
    <property type="entry name" value="NADH_UbQ/plastoQ_OxRdtase_su6"/>
</dbReference>
<dbReference type="Pfam" id="PF00499">
    <property type="entry name" value="Oxidored_q3"/>
    <property type="match status" value="1"/>
</dbReference>
<evidence type="ECO:0000313" key="3">
    <source>
        <dbReference type="EMBL" id="TMQ66687.1"/>
    </source>
</evidence>
<dbReference type="GO" id="GO:0048038">
    <property type="term" value="F:quinone binding"/>
    <property type="evidence" value="ECO:0007669"/>
    <property type="project" value="UniProtKB-UniRule"/>
</dbReference>
<keyword evidence="2" id="KW-0874">Quinone</keyword>
<protein>
    <recommendedName>
        <fullName evidence="2">NADH-quinone oxidoreductase subunit J</fullName>
        <ecNumber evidence="2">7.1.1.-</ecNumber>
    </recommendedName>
</protein>
<sequence>MFGGIAIGCALGVVFHRNPVHCALLLVGVLLSVSGLFVMLHAPFIAALQVIVYAGAIMVLFLFVVMLLNVKSESAILTPGAAKGFGILFALLVFVELLWTVLSPAGGDSSGMPEAVLPPDFGSPAAIGRILYTVWLFPFEITSILLLVAVVGAVVLAKRKFA</sequence>